<dbReference type="Proteomes" id="UP000198724">
    <property type="component" value="Unassembled WGS sequence"/>
</dbReference>
<feature type="chain" id="PRO_5011538152" description="DKNYY family protein" evidence="1">
    <location>
        <begin position="21"/>
        <end position="522"/>
    </location>
</feature>
<evidence type="ECO:0000313" key="3">
    <source>
        <dbReference type="Proteomes" id="UP000198724"/>
    </source>
</evidence>
<accession>A0A1I2TEB0</accession>
<dbReference type="AlphaFoldDB" id="A0A1I2TEB0"/>
<sequence length="522" mass="60638">MRKLLFSLLFIGAFATATHAQKEFAHIELPMNRAEDLVSVADDEGNVVVYFYQGGNLNFAMISPTGEKLAQHEIPYRSSKDPQIMGTRVTDDEFIFYSRYTNGRREYVRPFAINRHTGAFRSLQDVQLKLERNVNFVGGFGDDDHFYMLYTDKDGNLHLYRDSEYSVATMDYRLFKPEQMPRTRDRYARESGLIYVHPNLERNVYTGHHRSKIYSRGDKLHMVFDGYQLRGKSSKEATTEILTLDWNTGKTEYRTLPAIAQRNTPAFNSFLHQDKLFRLNLEKDQLKLTAYDFNTLQPVKEYTFTDKEKLALASTPVYQRGAGGLFSSGYEVIEKEDKAMRNLASGIPAITVDTYSDSTLQLTIGSYKAPTERTNRNDRSRMVRTPDRYVRTSRGFMLIPGRWTPAYNIPSYYLNSPYYSRYFYDPFGYGYSGPVGPGISTYFHTVLDANSLAKVEQEGEVEVLQERVEEYERNLKPEPEFQTVYRYGNKLHYGYYDRRARTFRIVEFAHGQKAQEQPQVQE</sequence>
<keyword evidence="3" id="KW-1185">Reference proteome</keyword>
<keyword evidence="1" id="KW-0732">Signal</keyword>
<evidence type="ECO:0000313" key="2">
    <source>
        <dbReference type="EMBL" id="SFG63160.1"/>
    </source>
</evidence>
<proteinExistence type="predicted"/>
<feature type="signal peptide" evidence="1">
    <location>
        <begin position="1"/>
        <end position="20"/>
    </location>
</feature>
<reference evidence="3" key="1">
    <citation type="submission" date="2016-10" db="EMBL/GenBank/DDBJ databases">
        <authorList>
            <person name="Varghese N."/>
            <person name="Submissions S."/>
        </authorList>
    </citation>
    <scope>NUCLEOTIDE SEQUENCE [LARGE SCALE GENOMIC DNA]</scope>
    <source>
        <strain evidence="3">LP51</strain>
    </source>
</reference>
<dbReference type="RefSeq" id="WP_092100569.1">
    <property type="nucleotide sequence ID" value="NZ_FOOT01000003.1"/>
</dbReference>
<organism evidence="2 3">
    <name type="scientific">Pontibacter chinhatensis</name>
    <dbReference type="NCBI Taxonomy" id="1436961"/>
    <lineage>
        <taxon>Bacteria</taxon>
        <taxon>Pseudomonadati</taxon>
        <taxon>Bacteroidota</taxon>
        <taxon>Cytophagia</taxon>
        <taxon>Cytophagales</taxon>
        <taxon>Hymenobacteraceae</taxon>
        <taxon>Pontibacter</taxon>
    </lineage>
</organism>
<name>A0A1I2TEB0_9BACT</name>
<dbReference type="OrthoDB" id="844739at2"/>
<dbReference type="EMBL" id="FOOT01000003">
    <property type="protein sequence ID" value="SFG63160.1"/>
    <property type="molecule type" value="Genomic_DNA"/>
</dbReference>
<protein>
    <recommendedName>
        <fullName evidence="4">DKNYY family protein</fullName>
    </recommendedName>
</protein>
<evidence type="ECO:0000256" key="1">
    <source>
        <dbReference type="SAM" id="SignalP"/>
    </source>
</evidence>
<evidence type="ECO:0008006" key="4">
    <source>
        <dbReference type="Google" id="ProtNLM"/>
    </source>
</evidence>
<gene>
    <name evidence="2" type="ORF">SAMN05421739_10398</name>
</gene>